<evidence type="ECO:0000313" key="1">
    <source>
        <dbReference type="EMBL" id="OQE15852.1"/>
    </source>
</evidence>
<dbReference type="EMBL" id="MLQL01000030">
    <property type="protein sequence ID" value="OQE15852.1"/>
    <property type="molecule type" value="Genomic_DNA"/>
</dbReference>
<comment type="caution">
    <text evidence="1">The sequence shown here is derived from an EMBL/GenBank/DDBJ whole genome shotgun (WGS) entry which is preliminary data.</text>
</comment>
<organism evidence="1 2">
    <name type="scientific">Penicillium flavigenum</name>
    <dbReference type="NCBI Taxonomy" id="254877"/>
    <lineage>
        <taxon>Eukaryota</taxon>
        <taxon>Fungi</taxon>
        <taxon>Dikarya</taxon>
        <taxon>Ascomycota</taxon>
        <taxon>Pezizomycotina</taxon>
        <taxon>Eurotiomycetes</taxon>
        <taxon>Eurotiomycetidae</taxon>
        <taxon>Eurotiales</taxon>
        <taxon>Aspergillaceae</taxon>
        <taxon>Penicillium</taxon>
    </lineage>
</organism>
<proteinExistence type="predicted"/>
<dbReference type="AlphaFoldDB" id="A0A1V6SP73"/>
<reference evidence="2" key="1">
    <citation type="journal article" date="2017" name="Nat. Microbiol.">
        <title>Global analysis of biosynthetic gene clusters reveals vast potential of secondary metabolite production in Penicillium species.</title>
        <authorList>
            <person name="Nielsen J.C."/>
            <person name="Grijseels S."/>
            <person name="Prigent S."/>
            <person name="Ji B."/>
            <person name="Dainat J."/>
            <person name="Nielsen K.F."/>
            <person name="Frisvad J.C."/>
            <person name="Workman M."/>
            <person name="Nielsen J."/>
        </authorList>
    </citation>
    <scope>NUCLEOTIDE SEQUENCE [LARGE SCALE GENOMIC DNA]</scope>
    <source>
        <strain evidence="2">IBT 14082</strain>
    </source>
</reference>
<evidence type="ECO:0000313" key="2">
    <source>
        <dbReference type="Proteomes" id="UP000191342"/>
    </source>
</evidence>
<dbReference type="Proteomes" id="UP000191342">
    <property type="component" value="Unassembled WGS sequence"/>
</dbReference>
<name>A0A1V6SP73_9EURO</name>
<evidence type="ECO:0008006" key="3">
    <source>
        <dbReference type="Google" id="ProtNLM"/>
    </source>
</evidence>
<gene>
    <name evidence="1" type="ORF">PENFLA_c030G10887</name>
</gene>
<protein>
    <recommendedName>
        <fullName evidence="3">F-box domain-containing protein</fullName>
    </recommendedName>
</protein>
<accession>A0A1V6SP73</accession>
<sequence>MASVLTRSSMLLGEFPTEILSVIFSYIPNSGCLVQMMQLSLAPPSRDSHGGTDNLGHFAGFIGVLSARPQHSRLIRGLYLQVEQPTDLDSSYKITISNLFPHLQELSLSPPSLHLDLTGMLDLKYLRLDFDDLPGYPQPAHLILNPFRIQTLRVLQIENLELDTQWVDLSPLQRHQMSPITDLHIHVFTHVDQPAGILTCLLNSVKSLKRFTLDGELDAVIAHMVQDWLSLDEILGALRFHTDTLEDMFIAASDAV</sequence>
<dbReference type="OrthoDB" id="5380309at2759"/>
<keyword evidence="2" id="KW-1185">Reference proteome</keyword>